<protein>
    <submittedName>
        <fullName evidence="1">Uncharacterized protein</fullName>
    </submittedName>
</protein>
<gene>
    <name evidence="1" type="ORF">A3770_09p54670</name>
</gene>
<evidence type="ECO:0000313" key="2">
    <source>
        <dbReference type="Proteomes" id="UP000316726"/>
    </source>
</evidence>
<proteinExistence type="predicted"/>
<keyword evidence="2" id="KW-1185">Reference proteome</keyword>
<dbReference type="Proteomes" id="UP000316726">
    <property type="component" value="Chromosome 9"/>
</dbReference>
<evidence type="ECO:0000313" key="1">
    <source>
        <dbReference type="EMBL" id="QDZ22949.1"/>
    </source>
</evidence>
<reference evidence="1 2" key="1">
    <citation type="submission" date="2018-07" db="EMBL/GenBank/DDBJ databases">
        <title>The complete nuclear genome of the prasinophyte Chloropicon primus (CCMP1205).</title>
        <authorList>
            <person name="Pombert J.-F."/>
            <person name="Otis C."/>
            <person name="Turmel M."/>
            <person name="Lemieux C."/>
        </authorList>
    </citation>
    <scope>NUCLEOTIDE SEQUENCE [LARGE SCALE GENOMIC DNA]</scope>
    <source>
        <strain evidence="1 2">CCMP1205</strain>
    </source>
</reference>
<organism evidence="1 2">
    <name type="scientific">Chloropicon primus</name>
    <dbReference type="NCBI Taxonomy" id="1764295"/>
    <lineage>
        <taxon>Eukaryota</taxon>
        <taxon>Viridiplantae</taxon>
        <taxon>Chlorophyta</taxon>
        <taxon>Chloropicophyceae</taxon>
        <taxon>Chloropicales</taxon>
        <taxon>Chloropicaceae</taxon>
        <taxon>Chloropicon</taxon>
    </lineage>
</organism>
<sequence length="357" mass="39668">MEREEEKVKQCVEAAIDLIRLAGNPQAKWSAESLRNAISWLDSTEAWAKQHHTKDIVRRVIQQVSAVLPDGKSFVFESLITARDVFVKNLVFRPCSQQGLVDMIENLKSIDCERIRSSIAYYTTRVYSLESQLQVSCDLLHSIRSEASQGLRKSVLSILESEGEDDCEGDCDWSSFLDYLLSWRIVCLSAFVTLQAKQAFSNGWDFDEVFFSNPLSLDPPSGGGLPNALECCCILLLARVWYHIIHAAHSRRLYKAAGEKESSALMPSMAEGVKAGLLARMISGLDERGVLFDIHPGLLATLCLHCAEFRQPYERFLSDEGRGGDDESLGASGTCKRVFRAWLVRADAASTGFGADS</sequence>
<accession>A0A5B8MQX3</accession>
<dbReference type="EMBL" id="CP031042">
    <property type="protein sequence ID" value="QDZ22949.1"/>
    <property type="molecule type" value="Genomic_DNA"/>
</dbReference>
<name>A0A5B8MQX3_9CHLO</name>
<dbReference type="AlphaFoldDB" id="A0A5B8MQX3"/>